<dbReference type="SUPFAM" id="SSF52540">
    <property type="entry name" value="P-loop containing nucleoside triphosphate hydrolases"/>
    <property type="match status" value="1"/>
</dbReference>
<dbReference type="Pfam" id="PF13671">
    <property type="entry name" value="AAA_33"/>
    <property type="match status" value="1"/>
</dbReference>
<sequence length="180" mass="20098">MIVWINGPFGVGKTTLTAELCRREPQARAFDPERIGWVLKRTVGLVRQGDYQDLPAWRSATVAVAARQARGADPLIVPMTVLRRQYLDEIFAGLRSRGHEVRHVLLDVSPPVLVERIESDTDPDPQGWRLDNLGTYLVARHDLRRGGAVVDTDDLTADEVADEVEALIQDWRDGRPAPDG</sequence>
<name>A0ABY5W5G9_9ACTN</name>
<reference evidence="1" key="2">
    <citation type="submission" date="2022-09" db="EMBL/GenBank/DDBJ databases">
        <title>Biosynthetic gene clusters of Dactylosporangioum fulvum.</title>
        <authorList>
            <person name="Caradec T."/>
        </authorList>
    </citation>
    <scope>NUCLEOTIDE SEQUENCE</scope>
    <source>
        <strain evidence="1">NRRL B-16292</strain>
    </source>
</reference>
<gene>
    <name evidence="1" type="ORF">Dfulv_10990</name>
</gene>
<reference evidence="1" key="1">
    <citation type="submission" date="2021-04" db="EMBL/GenBank/DDBJ databases">
        <authorList>
            <person name="Hartkoorn R.C."/>
            <person name="Beaudoing E."/>
            <person name="Hot D."/>
        </authorList>
    </citation>
    <scope>NUCLEOTIDE SEQUENCE</scope>
    <source>
        <strain evidence="1">NRRL B-16292</strain>
    </source>
</reference>
<dbReference type="EMBL" id="CP073720">
    <property type="protein sequence ID" value="UWP84714.1"/>
    <property type="molecule type" value="Genomic_DNA"/>
</dbReference>
<evidence type="ECO:0000313" key="2">
    <source>
        <dbReference type="Proteomes" id="UP001059617"/>
    </source>
</evidence>
<dbReference type="InterPro" id="IPR027417">
    <property type="entry name" value="P-loop_NTPase"/>
</dbReference>
<organism evidence="1 2">
    <name type="scientific">Dactylosporangium fulvum</name>
    <dbReference type="NCBI Taxonomy" id="53359"/>
    <lineage>
        <taxon>Bacteria</taxon>
        <taxon>Bacillati</taxon>
        <taxon>Actinomycetota</taxon>
        <taxon>Actinomycetes</taxon>
        <taxon>Micromonosporales</taxon>
        <taxon>Micromonosporaceae</taxon>
        <taxon>Dactylosporangium</taxon>
    </lineage>
</organism>
<protein>
    <submittedName>
        <fullName evidence="1">AAA family ATPase</fullName>
    </submittedName>
</protein>
<dbReference type="RefSeq" id="WP_259862658.1">
    <property type="nucleotide sequence ID" value="NZ_CP073720.1"/>
</dbReference>
<dbReference type="Proteomes" id="UP001059617">
    <property type="component" value="Chromosome"/>
</dbReference>
<keyword evidence="2" id="KW-1185">Reference proteome</keyword>
<accession>A0ABY5W5G9</accession>
<dbReference type="Gene3D" id="3.40.50.300">
    <property type="entry name" value="P-loop containing nucleotide triphosphate hydrolases"/>
    <property type="match status" value="1"/>
</dbReference>
<evidence type="ECO:0000313" key="1">
    <source>
        <dbReference type="EMBL" id="UWP84714.1"/>
    </source>
</evidence>
<proteinExistence type="predicted"/>